<name>A0ABZ3HC04_9BACT</name>
<dbReference type="EMBL" id="CP147920">
    <property type="protein sequence ID" value="XAU16065.1"/>
    <property type="molecule type" value="Genomic_DNA"/>
</dbReference>
<feature type="transmembrane region" description="Helical" evidence="1">
    <location>
        <begin position="64"/>
        <end position="84"/>
    </location>
</feature>
<proteinExistence type="predicted"/>
<feature type="transmembrane region" description="Helical" evidence="1">
    <location>
        <begin position="7"/>
        <end position="24"/>
    </location>
</feature>
<evidence type="ECO:0000313" key="3">
    <source>
        <dbReference type="Proteomes" id="UP001447842"/>
    </source>
</evidence>
<keyword evidence="1" id="KW-0472">Membrane</keyword>
<dbReference type="NCBIfam" id="NF037970">
    <property type="entry name" value="vanZ_1"/>
    <property type="match status" value="1"/>
</dbReference>
<keyword evidence="1" id="KW-1133">Transmembrane helix</keyword>
<keyword evidence="3" id="KW-1185">Reference proteome</keyword>
<sequence length="115" mass="12862">MNAAKLLFAVTLLAVTLLAFIPTYEPLPEIVSFSDILNHFAAFFTLYMLHLFAYPAFSWRRRSALLLGYGVLIEAVQAFLPNRYASLSDVAVDAAALTAAMLLHLLVYRLRARRA</sequence>
<gene>
    <name evidence="2" type="ORF">WCY31_05000</name>
</gene>
<accession>A0ABZ3HC04</accession>
<protein>
    <submittedName>
        <fullName evidence="2">VanZ family protein</fullName>
    </submittedName>
</protein>
<evidence type="ECO:0000313" key="2">
    <source>
        <dbReference type="EMBL" id="XAU16065.1"/>
    </source>
</evidence>
<dbReference type="RefSeq" id="WP_345973435.1">
    <property type="nucleotide sequence ID" value="NZ_CP147920.1"/>
</dbReference>
<feature type="transmembrane region" description="Helical" evidence="1">
    <location>
        <begin position="90"/>
        <end position="108"/>
    </location>
</feature>
<reference evidence="2 3" key="1">
    <citation type="submission" date="2024-03" db="EMBL/GenBank/DDBJ databases">
        <title>Sulfurimonas sp. HSL3-1.</title>
        <authorList>
            <person name="Wang S."/>
        </authorList>
    </citation>
    <scope>NUCLEOTIDE SEQUENCE [LARGE SCALE GENOMIC DNA]</scope>
    <source>
        <strain evidence="2 3">HSL3-1</strain>
    </source>
</reference>
<evidence type="ECO:0000256" key="1">
    <source>
        <dbReference type="SAM" id="Phobius"/>
    </source>
</evidence>
<keyword evidence="1" id="KW-0812">Transmembrane</keyword>
<feature type="transmembrane region" description="Helical" evidence="1">
    <location>
        <begin position="36"/>
        <end position="57"/>
    </location>
</feature>
<dbReference type="Proteomes" id="UP001447842">
    <property type="component" value="Chromosome"/>
</dbReference>
<organism evidence="2 3">
    <name type="scientific">Sulfurimonas diazotrophicus</name>
    <dbReference type="NCBI Taxonomy" id="3131939"/>
    <lineage>
        <taxon>Bacteria</taxon>
        <taxon>Pseudomonadati</taxon>
        <taxon>Campylobacterota</taxon>
        <taxon>Epsilonproteobacteria</taxon>
        <taxon>Campylobacterales</taxon>
        <taxon>Sulfurimonadaceae</taxon>
        <taxon>Sulfurimonas</taxon>
    </lineage>
</organism>